<reference evidence="2 3" key="1">
    <citation type="submission" date="2020-06" db="EMBL/GenBank/DDBJ databases">
        <title>Schlegella sp. ID0723 isolated from air conditioner.</title>
        <authorList>
            <person name="Kim D.Y."/>
            <person name="Kim D.-U."/>
        </authorList>
    </citation>
    <scope>NUCLEOTIDE SEQUENCE [LARGE SCALE GENOMIC DNA]</scope>
    <source>
        <strain evidence="2 3">ID0723</strain>
    </source>
</reference>
<name>A0A7Y6TVP5_9BURK</name>
<sequence>MNTEPRLVLELEDILAELHAARRTGDLGRLVLLSYFQLRRWARAAGHQILASRTSDLFLACPFGSRDDLLVGLDALIDEAERARARYEASAASVAAA</sequence>
<comment type="caution">
    <text evidence="2">The sequence shown here is derived from an EMBL/GenBank/DDBJ whole genome shotgun (WGS) entry which is preliminary data.</text>
</comment>
<dbReference type="AlphaFoldDB" id="A0A7Y6TVP5"/>
<protein>
    <submittedName>
        <fullName evidence="2">Uncharacterized protein</fullName>
    </submittedName>
</protein>
<dbReference type="RefSeq" id="WP_176067095.1">
    <property type="nucleotide sequence ID" value="NZ_JABWMJ010000002.1"/>
</dbReference>
<evidence type="ECO:0000313" key="2">
    <source>
        <dbReference type="EMBL" id="NUZ05329.1"/>
    </source>
</evidence>
<proteinExistence type="predicted"/>
<organism evidence="2 3">
    <name type="scientific">Piscinibacter koreensis</name>
    <dbReference type="NCBI Taxonomy" id="2742824"/>
    <lineage>
        <taxon>Bacteria</taxon>
        <taxon>Pseudomonadati</taxon>
        <taxon>Pseudomonadota</taxon>
        <taxon>Betaproteobacteria</taxon>
        <taxon>Burkholderiales</taxon>
        <taxon>Sphaerotilaceae</taxon>
        <taxon>Piscinibacter</taxon>
    </lineage>
</organism>
<keyword evidence="1" id="KW-0175">Coiled coil</keyword>
<evidence type="ECO:0000256" key="1">
    <source>
        <dbReference type="SAM" id="Coils"/>
    </source>
</evidence>
<feature type="coiled-coil region" evidence="1">
    <location>
        <begin position="70"/>
        <end position="97"/>
    </location>
</feature>
<keyword evidence="3" id="KW-1185">Reference proteome</keyword>
<gene>
    <name evidence="2" type="ORF">HQN59_06095</name>
</gene>
<dbReference type="Proteomes" id="UP000529637">
    <property type="component" value="Unassembled WGS sequence"/>
</dbReference>
<evidence type="ECO:0000313" key="3">
    <source>
        <dbReference type="Proteomes" id="UP000529637"/>
    </source>
</evidence>
<dbReference type="EMBL" id="JABWMJ010000002">
    <property type="protein sequence ID" value="NUZ05329.1"/>
    <property type="molecule type" value="Genomic_DNA"/>
</dbReference>
<accession>A0A7Y6TVP5</accession>